<proteinExistence type="predicted"/>
<feature type="binding site" evidence="1">
    <location>
        <position position="79"/>
    </location>
    <ligand>
        <name>ATP</name>
        <dbReference type="ChEBI" id="CHEBI:30616"/>
    </ligand>
</feature>
<dbReference type="HOGENOM" id="CLU_121995_0_0_1"/>
<dbReference type="InParanoid" id="C4JQB2"/>
<dbReference type="EMBL" id="CH476616">
    <property type="protein sequence ID" value="EEP79820.1"/>
    <property type="molecule type" value="Genomic_DNA"/>
</dbReference>
<dbReference type="InterPro" id="IPR011009">
    <property type="entry name" value="Kinase-like_dom_sf"/>
</dbReference>
<dbReference type="InterPro" id="IPR017441">
    <property type="entry name" value="Protein_kinase_ATP_BS"/>
</dbReference>
<accession>C4JQB2</accession>
<evidence type="ECO:0000313" key="4">
    <source>
        <dbReference type="Proteomes" id="UP000002058"/>
    </source>
</evidence>
<dbReference type="SUPFAM" id="SSF56112">
    <property type="entry name" value="Protein kinase-like (PK-like)"/>
    <property type="match status" value="1"/>
</dbReference>
<dbReference type="Proteomes" id="UP000002058">
    <property type="component" value="Unassembled WGS sequence"/>
</dbReference>
<evidence type="ECO:0000256" key="1">
    <source>
        <dbReference type="PROSITE-ProRule" id="PRU10141"/>
    </source>
</evidence>
<dbReference type="GO" id="GO:0005524">
    <property type="term" value="F:ATP binding"/>
    <property type="evidence" value="ECO:0007669"/>
    <property type="project" value="UniProtKB-UniRule"/>
</dbReference>
<dbReference type="AlphaFoldDB" id="C4JQB2"/>
<dbReference type="OMA" id="WIALDIQ"/>
<reference evidence="4" key="1">
    <citation type="journal article" date="2009" name="Genome Res.">
        <title>Comparative genomic analyses of the human fungal pathogens Coccidioides and their relatives.</title>
        <authorList>
            <person name="Sharpton T.J."/>
            <person name="Stajich J.E."/>
            <person name="Rounsley S.D."/>
            <person name="Gardner M.J."/>
            <person name="Wortman J.R."/>
            <person name="Jordar V.S."/>
            <person name="Maiti R."/>
            <person name="Kodira C.D."/>
            <person name="Neafsey D.E."/>
            <person name="Zeng Q."/>
            <person name="Hung C.-Y."/>
            <person name="McMahan C."/>
            <person name="Muszewska A."/>
            <person name="Grynberg M."/>
            <person name="Mandel M.A."/>
            <person name="Kellner E.M."/>
            <person name="Barker B.M."/>
            <person name="Galgiani J.N."/>
            <person name="Orbach M.J."/>
            <person name="Kirkland T.N."/>
            <person name="Cole G.T."/>
            <person name="Henn M.R."/>
            <person name="Birren B.W."/>
            <person name="Taylor J.W."/>
        </authorList>
    </citation>
    <scope>NUCLEOTIDE SEQUENCE [LARGE SCALE GENOMIC DNA]</scope>
    <source>
        <strain evidence="4">UAMH 1704</strain>
    </source>
</reference>
<gene>
    <name evidence="3" type="ORF">UREG_04666</name>
</gene>
<dbReference type="KEGG" id="ure:UREG_04666"/>
<dbReference type="GeneID" id="8440052"/>
<sequence>MGDYADFPDPDTNEYDDLDEYTEGLEKYNPVVTRNLFYPICLGEVLNQRYCLEHKLGHGGFSSVWIALDIQNGTNVALKILAEGLGGNEYHMQEEIFKTVRDTSHLTTYIDTFVLPGHQNNHRVLVYPLRGPGLSIFTLLWTIWTEMASTFTVDLLLSTTSIADLGSIANRTQKASFAGLRQSGMSSTLELPAPNSSLDL</sequence>
<evidence type="ECO:0000313" key="3">
    <source>
        <dbReference type="EMBL" id="EEP79820.1"/>
    </source>
</evidence>
<protein>
    <recommendedName>
        <fullName evidence="2">Protein kinase domain-containing protein</fullName>
    </recommendedName>
</protein>
<keyword evidence="1" id="KW-0547">Nucleotide-binding</keyword>
<keyword evidence="1" id="KW-0067">ATP-binding</keyword>
<feature type="domain" description="Protein kinase" evidence="2">
    <location>
        <begin position="50"/>
        <end position="200"/>
    </location>
</feature>
<keyword evidence="4" id="KW-1185">Reference proteome</keyword>
<name>C4JQB2_UNCRE</name>
<dbReference type="eggNOG" id="KOG1290">
    <property type="taxonomic scope" value="Eukaryota"/>
</dbReference>
<dbReference type="OrthoDB" id="5979581at2759"/>
<dbReference type="PROSITE" id="PS50011">
    <property type="entry name" value="PROTEIN_KINASE_DOM"/>
    <property type="match status" value="1"/>
</dbReference>
<dbReference type="PROSITE" id="PS00107">
    <property type="entry name" value="PROTEIN_KINASE_ATP"/>
    <property type="match status" value="1"/>
</dbReference>
<dbReference type="VEuPathDB" id="FungiDB:UREG_04666"/>
<dbReference type="RefSeq" id="XP_002545149.1">
    <property type="nucleotide sequence ID" value="XM_002545103.1"/>
</dbReference>
<dbReference type="InterPro" id="IPR000719">
    <property type="entry name" value="Prot_kinase_dom"/>
</dbReference>
<dbReference type="GO" id="GO:0004672">
    <property type="term" value="F:protein kinase activity"/>
    <property type="evidence" value="ECO:0007669"/>
    <property type="project" value="InterPro"/>
</dbReference>
<evidence type="ECO:0000259" key="2">
    <source>
        <dbReference type="PROSITE" id="PS50011"/>
    </source>
</evidence>
<dbReference type="Gene3D" id="3.30.200.20">
    <property type="entry name" value="Phosphorylase Kinase, domain 1"/>
    <property type="match status" value="1"/>
</dbReference>
<organism evidence="3 4">
    <name type="scientific">Uncinocarpus reesii (strain UAMH 1704)</name>
    <dbReference type="NCBI Taxonomy" id="336963"/>
    <lineage>
        <taxon>Eukaryota</taxon>
        <taxon>Fungi</taxon>
        <taxon>Dikarya</taxon>
        <taxon>Ascomycota</taxon>
        <taxon>Pezizomycotina</taxon>
        <taxon>Eurotiomycetes</taxon>
        <taxon>Eurotiomycetidae</taxon>
        <taxon>Onygenales</taxon>
        <taxon>Onygenaceae</taxon>
        <taxon>Uncinocarpus</taxon>
    </lineage>
</organism>